<dbReference type="EMBL" id="MU254404">
    <property type="protein sequence ID" value="KAG9240572.1"/>
    <property type="molecule type" value="Genomic_DNA"/>
</dbReference>
<reference evidence="4" key="1">
    <citation type="journal article" date="2021" name="IMA Fungus">
        <title>Genomic characterization of three marine fungi, including Emericellopsis atlantica sp. nov. with signatures of a generalist lifestyle and marine biomass degradation.</title>
        <authorList>
            <person name="Hagestad O.C."/>
            <person name="Hou L."/>
            <person name="Andersen J.H."/>
            <person name="Hansen E.H."/>
            <person name="Altermark B."/>
            <person name="Li C."/>
            <person name="Kuhnert E."/>
            <person name="Cox R.J."/>
            <person name="Crous P.W."/>
            <person name="Spatafora J.W."/>
            <person name="Lail K."/>
            <person name="Amirebrahimi M."/>
            <person name="Lipzen A."/>
            <person name="Pangilinan J."/>
            <person name="Andreopoulos W."/>
            <person name="Hayes R.D."/>
            <person name="Ng V."/>
            <person name="Grigoriev I.V."/>
            <person name="Jackson S.A."/>
            <person name="Sutton T.D.S."/>
            <person name="Dobson A.D.W."/>
            <person name="Rama T."/>
        </authorList>
    </citation>
    <scope>NUCLEOTIDE SEQUENCE</scope>
    <source>
        <strain evidence="4">TRa3180A</strain>
    </source>
</reference>
<comment type="caution">
    <text evidence="4">The sequence shown here is derived from an EMBL/GenBank/DDBJ whole genome shotgun (WGS) entry which is preliminary data.</text>
</comment>
<keyword evidence="5" id="KW-1185">Reference proteome</keyword>
<name>A0A9P7YWA1_9HELO</name>
<organism evidence="4 5">
    <name type="scientific">Calycina marina</name>
    <dbReference type="NCBI Taxonomy" id="1763456"/>
    <lineage>
        <taxon>Eukaryota</taxon>
        <taxon>Fungi</taxon>
        <taxon>Dikarya</taxon>
        <taxon>Ascomycota</taxon>
        <taxon>Pezizomycotina</taxon>
        <taxon>Leotiomycetes</taxon>
        <taxon>Helotiales</taxon>
        <taxon>Pezizellaceae</taxon>
        <taxon>Calycina</taxon>
    </lineage>
</organism>
<dbReference type="Proteomes" id="UP000887226">
    <property type="component" value="Unassembled WGS sequence"/>
</dbReference>
<keyword evidence="3" id="KW-0812">Transmembrane</keyword>
<dbReference type="PANTHER" id="PTHR41390:SF1">
    <property type="entry name" value="NADH-UBIQUINONE OXIDOREDUCTASE 213 KDA SUBUNIT"/>
    <property type="match status" value="1"/>
</dbReference>
<proteinExistence type="predicted"/>
<keyword evidence="1" id="KW-0175">Coiled coil</keyword>
<dbReference type="PANTHER" id="PTHR41390">
    <property type="entry name" value="CHROMOSOME 7, WHOLE GENOME SHOTGUN SEQUENCE"/>
    <property type="match status" value="1"/>
</dbReference>
<evidence type="ECO:0000256" key="1">
    <source>
        <dbReference type="SAM" id="Coils"/>
    </source>
</evidence>
<feature type="transmembrane region" description="Helical" evidence="3">
    <location>
        <begin position="51"/>
        <end position="72"/>
    </location>
</feature>
<gene>
    <name evidence="4" type="ORF">BJ878DRAFT_525434</name>
</gene>
<evidence type="ECO:0000313" key="4">
    <source>
        <dbReference type="EMBL" id="KAG9240572.1"/>
    </source>
</evidence>
<feature type="transmembrane region" description="Helical" evidence="3">
    <location>
        <begin position="78"/>
        <end position="97"/>
    </location>
</feature>
<feature type="transmembrane region" description="Helical" evidence="3">
    <location>
        <begin position="141"/>
        <end position="159"/>
    </location>
</feature>
<keyword evidence="3" id="KW-0472">Membrane</keyword>
<evidence type="ECO:0000256" key="2">
    <source>
        <dbReference type="SAM" id="MobiDB-lite"/>
    </source>
</evidence>
<sequence length="241" mass="26048">MRKVVLPIKPDASEGSAANNTTTPTEDQDEDTYPRCQNNLPLEILQIIKPALAVGAFTGATGVFVGAFAGVARSTTPKLFAVASGIQWFTLGTAFWGSRGAILHEWGSEGTSKMMNTVSTSAMAGAIAGFTGGLFRGPGNIIPGAIMFSLFGSAGQAIYNRTNARKSAQPDAEEKPRGFQWMNSKWNPMQVLTDMEYENMLQEKLLGINARIALIDESIEALRAEEKDLAEKRERKTKALD</sequence>
<evidence type="ECO:0000256" key="3">
    <source>
        <dbReference type="SAM" id="Phobius"/>
    </source>
</evidence>
<dbReference type="AlphaFoldDB" id="A0A9P7YWA1"/>
<keyword evidence="3" id="KW-1133">Transmembrane helix</keyword>
<protein>
    <submittedName>
        <fullName evidence="4">Uncharacterized protein</fullName>
    </submittedName>
</protein>
<feature type="region of interest" description="Disordered" evidence="2">
    <location>
        <begin position="1"/>
        <end position="35"/>
    </location>
</feature>
<accession>A0A9P7YWA1</accession>
<feature type="coiled-coil region" evidence="1">
    <location>
        <begin position="212"/>
        <end position="239"/>
    </location>
</feature>
<evidence type="ECO:0000313" key="5">
    <source>
        <dbReference type="Proteomes" id="UP000887226"/>
    </source>
</evidence>
<dbReference type="OrthoDB" id="5565730at2759"/>